<dbReference type="AlphaFoldDB" id="A0A7W5A725"/>
<organism evidence="2 3">
    <name type="scientific">Nocardioides albus</name>
    <dbReference type="NCBI Taxonomy" id="1841"/>
    <lineage>
        <taxon>Bacteria</taxon>
        <taxon>Bacillati</taxon>
        <taxon>Actinomycetota</taxon>
        <taxon>Actinomycetes</taxon>
        <taxon>Propionibacteriales</taxon>
        <taxon>Nocardioidaceae</taxon>
        <taxon>Nocardioides</taxon>
    </lineage>
</organism>
<keyword evidence="3" id="KW-1185">Reference proteome</keyword>
<dbReference type="EMBL" id="JACHXG010000008">
    <property type="protein sequence ID" value="MBB3090913.1"/>
    <property type="molecule type" value="Genomic_DNA"/>
</dbReference>
<comment type="caution">
    <text evidence="2">The sequence shown here is derived from an EMBL/GenBank/DDBJ whole genome shotgun (WGS) entry which is preliminary data.</text>
</comment>
<evidence type="ECO:0000313" key="2">
    <source>
        <dbReference type="EMBL" id="MBB3090913.1"/>
    </source>
</evidence>
<dbReference type="RefSeq" id="WP_183548404.1">
    <property type="nucleotide sequence ID" value="NZ_BMQT01000010.1"/>
</dbReference>
<gene>
    <name evidence="2" type="ORF">FHS12_003875</name>
</gene>
<protein>
    <submittedName>
        <fullName evidence="2">Uncharacterized protein</fullName>
    </submittedName>
</protein>
<feature type="transmembrane region" description="Helical" evidence="1">
    <location>
        <begin position="159"/>
        <end position="178"/>
    </location>
</feature>
<dbReference type="Proteomes" id="UP000577707">
    <property type="component" value="Unassembled WGS sequence"/>
</dbReference>
<feature type="transmembrane region" description="Helical" evidence="1">
    <location>
        <begin position="76"/>
        <end position="97"/>
    </location>
</feature>
<proteinExistence type="predicted"/>
<evidence type="ECO:0000256" key="1">
    <source>
        <dbReference type="SAM" id="Phobius"/>
    </source>
</evidence>
<keyword evidence="1" id="KW-0812">Transmembrane</keyword>
<accession>A0A7W5A725</accession>
<feature type="transmembrane region" description="Helical" evidence="1">
    <location>
        <begin position="109"/>
        <end position="132"/>
    </location>
</feature>
<feature type="transmembrane region" description="Helical" evidence="1">
    <location>
        <begin position="12"/>
        <end position="34"/>
    </location>
</feature>
<evidence type="ECO:0000313" key="3">
    <source>
        <dbReference type="Proteomes" id="UP000577707"/>
    </source>
</evidence>
<sequence>MGDTSVAQSRPTLVPGIAAGLVLVGGIWILQAMASAGAVQDMLERDGVPSFGQNLFGFGLGFFGPDLRALTLHPSYAVGAITATVAMFAVVTGVVWLGGRYVIPSGGLAIFVIAWFASCLACATGIAVNVVVRSALSPSPRLDYAFDLLGAAPRVGGEWGMTYGWIPAGVALLVWILGSPRPSRNVLTSPPAPVGD</sequence>
<name>A0A7W5A725_9ACTN</name>
<reference evidence="2 3" key="1">
    <citation type="submission" date="2020-08" db="EMBL/GenBank/DDBJ databases">
        <title>Genomic Encyclopedia of Type Strains, Phase III (KMG-III): the genomes of soil and plant-associated and newly described type strains.</title>
        <authorList>
            <person name="Whitman W."/>
        </authorList>
    </citation>
    <scope>NUCLEOTIDE SEQUENCE [LARGE SCALE GENOMIC DNA]</scope>
    <source>
        <strain evidence="2 3">CECT 3302</strain>
    </source>
</reference>
<keyword evidence="1" id="KW-0472">Membrane</keyword>
<keyword evidence="1" id="KW-1133">Transmembrane helix</keyword>